<accession>A0A0F3GPN7</accession>
<sequence length="265" mass="28721">MERRSFALAHQGKHKEAYALLNTDEYMRLKEIYTAGMKKTTTAAKMVIANDIGKFHSRFVFFVVIGAMSVIALLVVWFYAIKHARRWAVELTKSDETLKNTIQNMELLVKQRTDSIEPAYIAIGHVDLDDDIKSLPGCTNVKDYGAGVKVFPGEIGAVGKTRFITTNICSPYADAGGLASTNGTVTTGGVNSDVYPLIYLSQDCCATVALKGMTAVSVTIINADAPDKSDPLGQVMKAGWKTYSTAVIQNHLTMAVAKVAATELS</sequence>
<dbReference type="NCBIfam" id="TIGR04387">
    <property type="entry name" value="capsid_maj_N4"/>
    <property type="match status" value="1"/>
</dbReference>
<evidence type="ECO:0000256" key="1">
    <source>
        <dbReference type="SAM" id="Phobius"/>
    </source>
</evidence>
<dbReference type="Proteomes" id="UP000033423">
    <property type="component" value="Unassembled WGS sequence"/>
</dbReference>
<comment type="caution">
    <text evidence="2">The sequence shown here is derived from an EMBL/GenBank/DDBJ whole genome shotgun (WGS) entry which is preliminary data.</text>
</comment>
<keyword evidence="1" id="KW-1133">Transmembrane helix</keyword>
<keyword evidence="1" id="KW-0812">Transmembrane</keyword>
<dbReference type="EMBL" id="LACI01001677">
    <property type="protein sequence ID" value="KJU83939.1"/>
    <property type="molecule type" value="Genomic_DNA"/>
</dbReference>
<proteinExistence type="predicted"/>
<dbReference type="AlphaFoldDB" id="A0A0F3GPN7"/>
<gene>
    <name evidence="2" type="ORF">MBAV_003867</name>
</gene>
<evidence type="ECO:0000313" key="2">
    <source>
        <dbReference type="EMBL" id="KJU83939.1"/>
    </source>
</evidence>
<reference evidence="2 3" key="1">
    <citation type="submission" date="2015-02" db="EMBL/GenBank/DDBJ databases">
        <title>Single-cell genomics of uncultivated deep-branching MTB reveals a conserved set of magnetosome genes.</title>
        <authorList>
            <person name="Kolinko S."/>
            <person name="Richter M."/>
            <person name="Glockner F.O."/>
            <person name="Brachmann A."/>
            <person name="Schuler D."/>
        </authorList>
    </citation>
    <scope>NUCLEOTIDE SEQUENCE [LARGE SCALE GENOMIC DNA]</scope>
    <source>
        <strain evidence="2">TM-1</strain>
    </source>
</reference>
<protein>
    <submittedName>
        <fullName evidence="2">Uncharacterized protein</fullName>
    </submittedName>
</protein>
<evidence type="ECO:0000313" key="3">
    <source>
        <dbReference type="Proteomes" id="UP000033423"/>
    </source>
</evidence>
<organism evidence="2 3">
    <name type="scientific">Candidatus Magnetobacterium bavaricum</name>
    <dbReference type="NCBI Taxonomy" id="29290"/>
    <lineage>
        <taxon>Bacteria</taxon>
        <taxon>Pseudomonadati</taxon>
        <taxon>Nitrospirota</taxon>
        <taxon>Thermodesulfovibrionia</taxon>
        <taxon>Thermodesulfovibrionales</taxon>
        <taxon>Candidatus Magnetobacteriaceae</taxon>
        <taxon>Candidatus Magnetobacterium</taxon>
    </lineage>
</organism>
<keyword evidence="1" id="KW-0472">Membrane</keyword>
<name>A0A0F3GPN7_9BACT</name>
<feature type="transmembrane region" description="Helical" evidence="1">
    <location>
        <begin position="59"/>
        <end position="81"/>
    </location>
</feature>
<keyword evidence="3" id="KW-1185">Reference proteome</keyword>